<evidence type="ECO:0000313" key="2">
    <source>
        <dbReference type="Proteomes" id="UP000790709"/>
    </source>
</evidence>
<proteinExistence type="predicted"/>
<sequence length="214" mass="22818">MTLLFFLDTLANLTGDFFGGSSPLTLVPGWDMTHDDSFIAGVERASCLVVEPSAELGHSSSILDDASTSSSATLGGNENPGTSSLEGVVGQRMSSRDEHPLLPVDNTSYAEQNVSFALIVHPAGSSARRADLPDDSKLGDIPELPIWNPSPSVVSTAHSSPRLSASAKGKNVDWCEKAWSANLQRDDHADEMAAIGRRESDDESLHNLWSDDNP</sequence>
<accession>A0ACB8AZ90</accession>
<name>A0ACB8AZ90_9AGAM</name>
<reference evidence="1" key="1">
    <citation type="journal article" date="2021" name="New Phytol.">
        <title>Evolutionary innovations through gain and loss of genes in the ectomycorrhizal Boletales.</title>
        <authorList>
            <person name="Wu G."/>
            <person name="Miyauchi S."/>
            <person name="Morin E."/>
            <person name="Kuo A."/>
            <person name="Drula E."/>
            <person name="Varga T."/>
            <person name="Kohler A."/>
            <person name="Feng B."/>
            <person name="Cao Y."/>
            <person name="Lipzen A."/>
            <person name="Daum C."/>
            <person name="Hundley H."/>
            <person name="Pangilinan J."/>
            <person name="Johnson J."/>
            <person name="Barry K."/>
            <person name="LaButti K."/>
            <person name="Ng V."/>
            <person name="Ahrendt S."/>
            <person name="Min B."/>
            <person name="Choi I.G."/>
            <person name="Park H."/>
            <person name="Plett J.M."/>
            <person name="Magnuson J."/>
            <person name="Spatafora J.W."/>
            <person name="Nagy L.G."/>
            <person name="Henrissat B."/>
            <person name="Grigoriev I.V."/>
            <person name="Yang Z.L."/>
            <person name="Xu J."/>
            <person name="Martin F.M."/>
        </authorList>
    </citation>
    <scope>NUCLEOTIDE SEQUENCE</scope>
    <source>
        <strain evidence="1">KUC20120723A-06</strain>
    </source>
</reference>
<comment type="caution">
    <text evidence="1">The sequence shown here is derived from an EMBL/GenBank/DDBJ whole genome shotgun (WGS) entry which is preliminary data.</text>
</comment>
<dbReference type="EMBL" id="MU266836">
    <property type="protein sequence ID" value="KAH7918183.1"/>
    <property type="molecule type" value="Genomic_DNA"/>
</dbReference>
<organism evidence="1 2">
    <name type="scientific">Leucogyrophana mollusca</name>
    <dbReference type="NCBI Taxonomy" id="85980"/>
    <lineage>
        <taxon>Eukaryota</taxon>
        <taxon>Fungi</taxon>
        <taxon>Dikarya</taxon>
        <taxon>Basidiomycota</taxon>
        <taxon>Agaricomycotina</taxon>
        <taxon>Agaricomycetes</taxon>
        <taxon>Agaricomycetidae</taxon>
        <taxon>Boletales</taxon>
        <taxon>Boletales incertae sedis</taxon>
        <taxon>Leucogyrophana</taxon>
    </lineage>
</organism>
<evidence type="ECO:0000313" key="1">
    <source>
        <dbReference type="EMBL" id="KAH7918183.1"/>
    </source>
</evidence>
<gene>
    <name evidence="1" type="ORF">BV22DRAFT_1134791</name>
</gene>
<dbReference type="Proteomes" id="UP000790709">
    <property type="component" value="Unassembled WGS sequence"/>
</dbReference>
<keyword evidence="2" id="KW-1185">Reference proteome</keyword>
<protein>
    <submittedName>
        <fullName evidence="1">Uncharacterized protein</fullName>
    </submittedName>
</protein>